<evidence type="ECO:0000256" key="6">
    <source>
        <dbReference type="ARBA" id="ARBA00023027"/>
    </source>
</evidence>
<evidence type="ECO:0000256" key="1">
    <source>
        <dbReference type="ARBA" id="ARBA00001947"/>
    </source>
</evidence>
<evidence type="ECO:0000259" key="9">
    <source>
        <dbReference type="SMART" id="SM00829"/>
    </source>
</evidence>
<dbReference type="Gene3D" id="3.90.180.10">
    <property type="entry name" value="Medium-chain alcohol dehydrogenases, catalytic domain"/>
    <property type="match status" value="1"/>
</dbReference>
<feature type="domain" description="Enoyl reductase (ER)" evidence="9">
    <location>
        <begin position="19"/>
        <end position="374"/>
    </location>
</feature>
<keyword evidence="5" id="KW-0560">Oxidoreductase</keyword>
<dbReference type="InterPro" id="IPR002328">
    <property type="entry name" value="ADH_Zn_CS"/>
</dbReference>
<evidence type="ECO:0000256" key="5">
    <source>
        <dbReference type="ARBA" id="ARBA00023002"/>
    </source>
</evidence>
<dbReference type="InterPro" id="IPR013154">
    <property type="entry name" value="ADH-like_N"/>
</dbReference>
<gene>
    <name evidence="10" type="primary">ADH1</name>
</gene>
<dbReference type="InterPro" id="IPR020843">
    <property type="entry name" value="ER"/>
</dbReference>
<evidence type="ECO:0000256" key="7">
    <source>
        <dbReference type="ARBA" id="ARBA00060764"/>
    </source>
</evidence>
<comment type="cofactor">
    <cofactor evidence="1 8">
        <name>Zn(2+)</name>
        <dbReference type="ChEBI" id="CHEBI:29105"/>
    </cofactor>
</comment>
<protein>
    <submittedName>
        <fullName evidence="10">Alcohol dehydrogenase-like protein</fullName>
    </submittedName>
</protein>
<comment type="subunit">
    <text evidence="2">Homodimer.</text>
</comment>
<dbReference type="SMART" id="SM00829">
    <property type="entry name" value="PKS_ER"/>
    <property type="match status" value="1"/>
</dbReference>
<dbReference type="Pfam" id="PF08240">
    <property type="entry name" value="ADH_N"/>
    <property type="match status" value="1"/>
</dbReference>
<dbReference type="Pfam" id="PF00107">
    <property type="entry name" value="ADH_zinc_N"/>
    <property type="match status" value="1"/>
</dbReference>
<dbReference type="InterPro" id="IPR013149">
    <property type="entry name" value="ADH-like_C"/>
</dbReference>
<dbReference type="InterPro" id="IPR036291">
    <property type="entry name" value="NAD(P)-bd_dom_sf"/>
</dbReference>
<dbReference type="InterPro" id="IPR011032">
    <property type="entry name" value="GroES-like_sf"/>
</dbReference>
<accession>Q2KNL4</accession>
<dbReference type="EMBL" id="AY879286">
    <property type="protein sequence ID" value="AAX83109.1"/>
    <property type="molecule type" value="mRNA"/>
</dbReference>
<dbReference type="CDD" id="cd08277">
    <property type="entry name" value="liver_alcohol_DH_like"/>
    <property type="match status" value="1"/>
</dbReference>
<evidence type="ECO:0000256" key="4">
    <source>
        <dbReference type="ARBA" id="ARBA00022833"/>
    </source>
</evidence>
<dbReference type="PROSITE" id="PS00059">
    <property type="entry name" value="ADH_ZINC"/>
    <property type="match status" value="1"/>
</dbReference>
<dbReference type="GO" id="GO:0051903">
    <property type="term" value="F:S-(hydroxymethyl)glutathione dehydrogenase [NAD(P)+] activity"/>
    <property type="evidence" value="ECO:0007669"/>
    <property type="project" value="TreeGrafter"/>
</dbReference>
<dbReference type="GO" id="GO:0005829">
    <property type="term" value="C:cytosol"/>
    <property type="evidence" value="ECO:0007669"/>
    <property type="project" value="TreeGrafter"/>
</dbReference>
<sequence>MANNTNAGVITCKAAAAWKPSEPLVVEEICVEPPKSTEVRIKMLAASMCHTDILLWKGFFPLYPRIPGHEGAGVIESVGEKVANLKVGDTVMPLSIGQCGECSNCATGKTNICFKYPFGISGLMPDGTSRMSAKGQKLYHMFTCSTWSEYTVVDSNFVVKVDPRIPLPHASLLTCGFLTGYGAPWRESRVEKGSTVAVIGLGAVGLGAVSASRILGASKIIGIDVNELKREKATVFGVTEFINPKHSDKTVSQLIQEATGGLGVDCCIECTGVSSLLNEAIASTKVGIGEVVLIGAGEKEKVEISYIPLMLGRSVKGTTLGGVRIHSDLPKIVEKCINKEIDLDELITHEVSLVDVNKGFMEYMNQPDCVKVSVKF</sequence>
<dbReference type="Gene3D" id="3.40.50.720">
    <property type="entry name" value="NAD(P)-binding Rossmann-like Domain"/>
    <property type="match status" value="1"/>
</dbReference>
<organism evidence="10">
    <name type="scientific">Ocimum basilicum</name>
    <name type="common">Sweet basil</name>
    <dbReference type="NCBI Taxonomy" id="39350"/>
    <lineage>
        <taxon>Eukaryota</taxon>
        <taxon>Viridiplantae</taxon>
        <taxon>Streptophyta</taxon>
        <taxon>Embryophyta</taxon>
        <taxon>Tracheophyta</taxon>
        <taxon>Spermatophyta</taxon>
        <taxon>Magnoliopsida</taxon>
        <taxon>eudicotyledons</taxon>
        <taxon>Gunneridae</taxon>
        <taxon>Pentapetalae</taxon>
        <taxon>asterids</taxon>
        <taxon>lamiids</taxon>
        <taxon>Lamiales</taxon>
        <taxon>Lamiaceae</taxon>
        <taxon>Nepetoideae</taxon>
        <taxon>Ocimeae</taxon>
        <taxon>Ociminae</taxon>
        <taxon>Ocimum</taxon>
    </lineage>
</organism>
<evidence type="ECO:0000313" key="10">
    <source>
        <dbReference type="EMBL" id="AAX83109.1"/>
    </source>
</evidence>
<dbReference type="SUPFAM" id="SSF50129">
    <property type="entry name" value="GroES-like"/>
    <property type="match status" value="1"/>
</dbReference>
<dbReference type="PANTHER" id="PTHR43880">
    <property type="entry name" value="ALCOHOL DEHYDROGENASE"/>
    <property type="match status" value="1"/>
</dbReference>
<evidence type="ECO:0000256" key="3">
    <source>
        <dbReference type="ARBA" id="ARBA00022723"/>
    </source>
</evidence>
<comment type="similarity">
    <text evidence="7">Belongs to the zinc-containing alcohol dehydrogenase family. Class-IV subfamily.</text>
</comment>
<name>Q2KNL4_OCIBA</name>
<dbReference type="PANTHER" id="PTHR43880:SF38">
    <property type="entry name" value="ALCOHOL DEHYDROGENASE-RELATED"/>
    <property type="match status" value="1"/>
</dbReference>
<dbReference type="AlphaFoldDB" id="Q2KNL4"/>
<dbReference type="SUPFAM" id="SSF51735">
    <property type="entry name" value="NAD(P)-binding Rossmann-fold domains"/>
    <property type="match status" value="1"/>
</dbReference>
<dbReference type="FunFam" id="3.90.180.10:FF:000067">
    <property type="entry name" value="alcohol dehydrogenase 1-like isoform X1"/>
    <property type="match status" value="1"/>
</dbReference>
<dbReference type="GO" id="GO:0046294">
    <property type="term" value="P:formaldehyde catabolic process"/>
    <property type="evidence" value="ECO:0007669"/>
    <property type="project" value="TreeGrafter"/>
</dbReference>
<keyword evidence="3 8" id="KW-0479">Metal-binding</keyword>
<evidence type="ECO:0000256" key="8">
    <source>
        <dbReference type="RuleBase" id="RU361277"/>
    </source>
</evidence>
<keyword evidence="6" id="KW-0520">NAD</keyword>
<dbReference type="GO" id="GO:0008270">
    <property type="term" value="F:zinc ion binding"/>
    <property type="evidence" value="ECO:0007669"/>
    <property type="project" value="InterPro"/>
</dbReference>
<dbReference type="FunFam" id="3.40.50.720:FF:000003">
    <property type="entry name" value="S-(hydroxymethyl)glutathione dehydrogenase"/>
    <property type="match status" value="1"/>
</dbReference>
<evidence type="ECO:0000256" key="2">
    <source>
        <dbReference type="ARBA" id="ARBA00011738"/>
    </source>
</evidence>
<reference evidence="10" key="1">
    <citation type="journal article" date="2006" name="Arch. Biochem. Biophys.">
        <title>Analysis of the enzymatic formation of citral in the glands of sweet basil.</title>
        <authorList>
            <person name="Iijima Y."/>
            <person name="Wang G."/>
            <person name="Fridman E."/>
            <person name="Pichersky E."/>
        </authorList>
    </citation>
    <scope>NUCLEOTIDE SEQUENCE</scope>
</reference>
<proteinExistence type="evidence at transcript level"/>
<keyword evidence="4 8" id="KW-0862">Zinc</keyword>